<protein>
    <submittedName>
        <fullName evidence="1">Uncharacterized protein</fullName>
    </submittedName>
</protein>
<dbReference type="EMBL" id="CAACVG010007641">
    <property type="protein sequence ID" value="VEN46413.1"/>
    <property type="molecule type" value="Genomic_DNA"/>
</dbReference>
<organism evidence="1 2">
    <name type="scientific">Callosobruchus maculatus</name>
    <name type="common">Southern cowpea weevil</name>
    <name type="synonym">Pulse bruchid</name>
    <dbReference type="NCBI Taxonomy" id="64391"/>
    <lineage>
        <taxon>Eukaryota</taxon>
        <taxon>Metazoa</taxon>
        <taxon>Ecdysozoa</taxon>
        <taxon>Arthropoda</taxon>
        <taxon>Hexapoda</taxon>
        <taxon>Insecta</taxon>
        <taxon>Pterygota</taxon>
        <taxon>Neoptera</taxon>
        <taxon>Endopterygota</taxon>
        <taxon>Coleoptera</taxon>
        <taxon>Polyphaga</taxon>
        <taxon>Cucujiformia</taxon>
        <taxon>Chrysomeloidea</taxon>
        <taxon>Chrysomelidae</taxon>
        <taxon>Bruchinae</taxon>
        <taxon>Bruchini</taxon>
        <taxon>Callosobruchus</taxon>
    </lineage>
</organism>
<dbReference type="AlphaFoldDB" id="A0A653CF67"/>
<evidence type="ECO:0000313" key="1">
    <source>
        <dbReference type="EMBL" id="VEN46413.1"/>
    </source>
</evidence>
<evidence type="ECO:0000313" key="2">
    <source>
        <dbReference type="Proteomes" id="UP000410492"/>
    </source>
</evidence>
<accession>A0A653CF67</accession>
<reference evidence="1 2" key="1">
    <citation type="submission" date="2019-01" db="EMBL/GenBank/DDBJ databases">
        <authorList>
            <person name="Sayadi A."/>
        </authorList>
    </citation>
    <scope>NUCLEOTIDE SEQUENCE [LARGE SCALE GENOMIC DNA]</scope>
</reference>
<dbReference type="Proteomes" id="UP000410492">
    <property type="component" value="Unassembled WGS sequence"/>
</dbReference>
<gene>
    <name evidence="1" type="ORF">CALMAC_LOCUS8508</name>
</gene>
<sequence length="143" mass="16439">MVIELCRVKFWRKVFSVVKYCTSNALYSPRGVISVTSASVLWTAGSFTHWLSESVRYLMAYSDIRDPSGADHWTITEFERHCSILGGSWCGNFIFRHCLDGNVVCSTCGQKIKIQSEKTKLLEMPPQNDVTILKKHFKKLWKK</sequence>
<name>A0A653CF67_CALMS</name>
<keyword evidence="2" id="KW-1185">Reference proteome</keyword>
<proteinExistence type="predicted"/>